<proteinExistence type="predicted"/>
<organism evidence="1">
    <name type="scientific">freshwater metagenome</name>
    <dbReference type="NCBI Taxonomy" id="449393"/>
    <lineage>
        <taxon>unclassified sequences</taxon>
        <taxon>metagenomes</taxon>
        <taxon>ecological metagenomes</taxon>
    </lineage>
</organism>
<accession>A0A6J6K5P4</accession>
<dbReference type="SUPFAM" id="SSF47240">
    <property type="entry name" value="Ferritin-like"/>
    <property type="match status" value="1"/>
</dbReference>
<name>A0A6J6K5P4_9ZZZZ</name>
<dbReference type="PROSITE" id="PS51318">
    <property type="entry name" value="TAT"/>
    <property type="match status" value="1"/>
</dbReference>
<gene>
    <name evidence="1" type="ORF">UFOPK2214_00174</name>
</gene>
<dbReference type="AlphaFoldDB" id="A0A6J6K5P4"/>
<sequence length="258" mass="27026">MTTENTSKISRRSMLRTSGALVAGSAVLAACGSEHHSIARIGQTPAIEKLPDVKVTDAALLRTAMSVEKMVADMLSDERVTSLADAKAKPIISAFAAAHIADLAALSPMVSARNAEPVNEANQKLMTSYGENALRLVGEGKNPTDVLALTHALESLVAATYQYFVSLTTEPALRGEMMRMGAKSARRAAVSAQLFNGGIKALSDQLNEDGTVVTGTIATFPSAFGPLNAVQVTLGPEVPEAPRATVSMDTPSLNSIIY</sequence>
<dbReference type="Gene3D" id="1.20.1260.10">
    <property type="match status" value="1"/>
</dbReference>
<protein>
    <submittedName>
        <fullName evidence="1">Unannotated protein</fullName>
    </submittedName>
</protein>
<dbReference type="InterPro" id="IPR006311">
    <property type="entry name" value="TAT_signal"/>
</dbReference>
<dbReference type="InterPro" id="IPR009078">
    <property type="entry name" value="Ferritin-like_SF"/>
</dbReference>
<evidence type="ECO:0000313" key="1">
    <source>
        <dbReference type="EMBL" id="CAB4645017.1"/>
    </source>
</evidence>
<reference evidence="1" key="1">
    <citation type="submission" date="2020-05" db="EMBL/GenBank/DDBJ databases">
        <authorList>
            <person name="Chiriac C."/>
            <person name="Salcher M."/>
            <person name="Ghai R."/>
            <person name="Kavagutti S V."/>
        </authorList>
    </citation>
    <scope>NUCLEOTIDE SEQUENCE</scope>
</reference>
<dbReference type="EMBL" id="CAEZWJ010000003">
    <property type="protein sequence ID" value="CAB4645017.1"/>
    <property type="molecule type" value="Genomic_DNA"/>
</dbReference>
<dbReference type="InterPro" id="IPR012347">
    <property type="entry name" value="Ferritin-like"/>
</dbReference>